<comment type="caution">
    <text evidence="16">The sequence shown here is derived from an EMBL/GenBank/DDBJ whole genome shotgun (WGS) entry which is preliminary data.</text>
</comment>
<keyword evidence="9 15" id="KW-1133">Transmembrane helix</keyword>
<keyword evidence="6 14" id="KW-0349">Heme</keyword>
<comment type="pathway">
    <text evidence="2 14">Porphyrin-containing compound metabolism; protoporphyrin-IX biosynthesis; protoporphyrin-IX from protoporphyrinogen-IX: step 1/1.</text>
</comment>
<dbReference type="RefSeq" id="WP_188471630.1">
    <property type="nucleotide sequence ID" value="NZ_BMFZ01000003.1"/>
</dbReference>
<dbReference type="InterPro" id="IPR005265">
    <property type="entry name" value="HemJ-like"/>
</dbReference>
<evidence type="ECO:0000256" key="11">
    <source>
        <dbReference type="ARBA" id="ARBA00023004"/>
    </source>
</evidence>
<dbReference type="Proteomes" id="UP000627464">
    <property type="component" value="Unassembled WGS sequence"/>
</dbReference>
<evidence type="ECO:0000256" key="5">
    <source>
        <dbReference type="ARBA" id="ARBA00022475"/>
    </source>
</evidence>
<name>A0ABQ1G9A9_9GAMM</name>
<comment type="cofactor">
    <cofactor evidence="14">
        <name>heme b</name>
        <dbReference type="ChEBI" id="CHEBI:60344"/>
    </cofactor>
    <text evidence="14">Binds 1 heme b (iron(II)-protoporphyrin IX) group per subunit.</text>
</comment>
<evidence type="ECO:0000313" key="16">
    <source>
        <dbReference type="EMBL" id="GGA39244.1"/>
    </source>
</evidence>
<dbReference type="PIRSF" id="PIRSF004638">
    <property type="entry name" value="UCP004638"/>
    <property type="match status" value="1"/>
</dbReference>
<evidence type="ECO:0000256" key="9">
    <source>
        <dbReference type="ARBA" id="ARBA00022989"/>
    </source>
</evidence>
<keyword evidence="8 14" id="KW-0479">Metal-binding</keyword>
<keyword evidence="17" id="KW-1185">Reference proteome</keyword>
<protein>
    <recommendedName>
        <fullName evidence="4 14">Protoporphyrinogen IX oxidase</fullName>
        <ecNumber evidence="14">1.3.99.-</ecNumber>
    </recommendedName>
</protein>
<evidence type="ECO:0000256" key="15">
    <source>
        <dbReference type="SAM" id="Phobius"/>
    </source>
</evidence>
<evidence type="ECO:0000256" key="13">
    <source>
        <dbReference type="ARBA" id="ARBA00048390"/>
    </source>
</evidence>
<evidence type="ECO:0000256" key="7">
    <source>
        <dbReference type="ARBA" id="ARBA00022692"/>
    </source>
</evidence>
<reference evidence="17" key="1">
    <citation type="journal article" date="2019" name="Int. J. Syst. Evol. Microbiol.">
        <title>The Global Catalogue of Microorganisms (GCM) 10K type strain sequencing project: providing services to taxonomists for standard genome sequencing and annotation.</title>
        <authorList>
            <consortium name="The Broad Institute Genomics Platform"/>
            <consortium name="The Broad Institute Genome Sequencing Center for Infectious Disease"/>
            <person name="Wu L."/>
            <person name="Ma J."/>
        </authorList>
    </citation>
    <scope>NUCLEOTIDE SEQUENCE [LARGE SCALE GENOMIC DNA]</scope>
    <source>
        <strain evidence="17">CGMCC 1.12806</strain>
    </source>
</reference>
<evidence type="ECO:0000256" key="10">
    <source>
        <dbReference type="ARBA" id="ARBA00023002"/>
    </source>
</evidence>
<accession>A0ABQ1G9A9</accession>
<keyword evidence="11 14" id="KW-0408">Iron</keyword>
<comment type="catalytic activity">
    <reaction evidence="13 14">
        <text>protoporphyrinogen IX + 3 A = protoporphyrin IX + 3 AH2</text>
        <dbReference type="Rhea" id="RHEA:62000"/>
        <dbReference type="ChEBI" id="CHEBI:13193"/>
        <dbReference type="ChEBI" id="CHEBI:17499"/>
        <dbReference type="ChEBI" id="CHEBI:57306"/>
        <dbReference type="ChEBI" id="CHEBI:57307"/>
    </reaction>
</comment>
<evidence type="ECO:0000256" key="2">
    <source>
        <dbReference type="ARBA" id="ARBA00005073"/>
    </source>
</evidence>
<dbReference type="Pfam" id="PF03653">
    <property type="entry name" value="UPF0093"/>
    <property type="match status" value="1"/>
</dbReference>
<comment type="similarity">
    <text evidence="3 14">Belongs to the HemJ family.</text>
</comment>
<feature type="transmembrane region" description="Helical" evidence="15">
    <location>
        <begin position="80"/>
        <end position="100"/>
    </location>
</feature>
<evidence type="ECO:0000256" key="8">
    <source>
        <dbReference type="ARBA" id="ARBA00022723"/>
    </source>
</evidence>
<keyword evidence="5 14" id="KW-1003">Cell membrane</keyword>
<keyword evidence="7 15" id="KW-0812">Transmembrane</keyword>
<comment type="subcellular location">
    <subcellularLocation>
        <location evidence="1">Cell membrane</location>
        <topology evidence="1">Multi-pass membrane protein</topology>
    </subcellularLocation>
</comment>
<evidence type="ECO:0000256" key="3">
    <source>
        <dbReference type="ARBA" id="ARBA00006501"/>
    </source>
</evidence>
<dbReference type="EMBL" id="BMFZ01000003">
    <property type="protein sequence ID" value="GGA39244.1"/>
    <property type="molecule type" value="Genomic_DNA"/>
</dbReference>
<proteinExistence type="inferred from homology"/>
<feature type="transmembrane region" description="Helical" evidence="15">
    <location>
        <begin position="51"/>
        <end position="74"/>
    </location>
</feature>
<dbReference type="EC" id="1.3.99.-" evidence="14"/>
<sequence>MLHEWLNALHIIAGVLWMGGMMGMAMIFATSGKTSANDSSHSTLLDYARQWNRCVTSPAMLLLWIAGIWMIVSYGKFPHAWLLIKMVVVVLLSAIHGMLSGELRRRATGQPTKDFAILRKASGIIVAAVVVIVVLAVIRPF</sequence>
<evidence type="ECO:0000256" key="12">
    <source>
        <dbReference type="ARBA" id="ARBA00023136"/>
    </source>
</evidence>
<evidence type="ECO:0000313" key="17">
    <source>
        <dbReference type="Proteomes" id="UP000627464"/>
    </source>
</evidence>
<evidence type="ECO:0000256" key="4">
    <source>
        <dbReference type="ARBA" id="ARBA00017504"/>
    </source>
</evidence>
<evidence type="ECO:0000256" key="14">
    <source>
        <dbReference type="PIRNR" id="PIRNR004638"/>
    </source>
</evidence>
<keyword evidence="12 14" id="KW-0472">Membrane</keyword>
<evidence type="ECO:0000256" key="1">
    <source>
        <dbReference type="ARBA" id="ARBA00004651"/>
    </source>
</evidence>
<comment type="function">
    <text evidence="14">Catalyzes the oxidation of protoporphyrinogen IX to protoporphyrin IX.</text>
</comment>
<dbReference type="PANTHER" id="PTHR40255:SF1">
    <property type="entry name" value="PROTOPORPHYRINOGEN IX OXIDASE"/>
    <property type="match status" value="1"/>
</dbReference>
<feature type="transmembrane region" description="Helical" evidence="15">
    <location>
        <begin position="121"/>
        <end position="138"/>
    </location>
</feature>
<evidence type="ECO:0000256" key="6">
    <source>
        <dbReference type="ARBA" id="ARBA00022617"/>
    </source>
</evidence>
<dbReference type="PANTHER" id="PTHR40255">
    <property type="entry name" value="UPF0093 MEMBRANE PROTEIN SLR1790"/>
    <property type="match status" value="1"/>
</dbReference>
<keyword evidence="10" id="KW-0560">Oxidoreductase</keyword>
<organism evidence="16 17">
    <name type="scientific">Hafnia psychrotolerans</name>
    <dbReference type="NCBI Taxonomy" id="1477018"/>
    <lineage>
        <taxon>Bacteria</taxon>
        <taxon>Pseudomonadati</taxon>
        <taxon>Pseudomonadota</taxon>
        <taxon>Gammaproteobacteria</taxon>
        <taxon>Enterobacterales</taxon>
        <taxon>Hafniaceae</taxon>
        <taxon>Hafnia</taxon>
    </lineage>
</organism>
<feature type="transmembrane region" description="Helical" evidence="15">
    <location>
        <begin position="6"/>
        <end position="30"/>
    </location>
</feature>
<gene>
    <name evidence="16" type="ORF">GCM10011328_12690</name>
</gene>